<evidence type="ECO:0000256" key="1">
    <source>
        <dbReference type="ARBA" id="ARBA00023125"/>
    </source>
</evidence>
<dbReference type="Proteomes" id="UP000519573">
    <property type="component" value="Unassembled WGS sequence"/>
</dbReference>
<keyword evidence="2" id="KW-0812">Transmembrane</keyword>
<reference evidence="4 5" key="1">
    <citation type="submission" date="2020-03" db="EMBL/GenBank/DDBJ databases">
        <title>Soil Listeria distribution.</title>
        <authorList>
            <person name="Liao J."/>
            <person name="Wiedmann M."/>
        </authorList>
    </citation>
    <scope>NUCLEOTIDE SEQUENCE [LARGE SCALE GENOMIC DNA]</scope>
    <source>
        <strain evidence="4 5">FSL L7-0245</strain>
    </source>
</reference>
<dbReference type="GO" id="GO:0003677">
    <property type="term" value="F:DNA binding"/>
    <property type="evidence" value="ECO:0007669"/>
    <property type="project" value="UniProtKB-KW"/>
</dbReference>
<dbReference type="RefSeq" id="WP_185577270.1">
    <property type="nucleotide sequence ID" value="NZ_JAARYH010000007.1"/>
</dbReference>
<evidence type="ECO:0000256" key="2">
    <source>
        <dbReference type="SAM" id="Phobius"/>
    </source>
</evidence>
<keyword evidence="2" id="KW-1133">Transmembrane helix</keyword>
<dbReference type="SUPFAM" id="SSF47413">
    <property type="entry name" value="lambda repressor-like DNA-binding domains"/>
    <property type="match status" value="1"/>
</dbReference>
<evidence type="ECO:0000313" key="5">
    <source>
        <dbReference type="Proteomes" id="UP000519573"/>
    </source>
</evidence>
<dbReference type="Pfam" id="PF01381">
    <property type="entry name" value="HTH_3"/>
    <property type="match status" value="1"/>
</dbReference>
<dbReference type="SMART" id="SM00530">
    <property type="entry name" value="HTH_XRE"/>
    <property type="match status" value="1"/>
</dbReference>
<feature type="transmembrane region" description="Helical" evidence="2">
    <location>
        <begin position="83"/>
        <end position="106"/>
    </location>
</feature>
<evidence type="ECO:0000313" key="4">
    <source>
        <dbReference type="EMBL" id="MBC2167831.1"/>
    </source>
</evidence>
<comment type="caution">
    <text evidence="4">The sequence shown here is derived from an EMBL/GenBank/DDBJ whole genome shotgun (WGS) entry which is preliminary data.</text>
</comment>
<feature type="domain" description="HTH cro/C1-type" evidence="3">
    <location>
        <begin position="11"/>
        <end position="65"/>
    </location>
</feature>
<keyword evidence="1" id="KW-0238">DNA-binding</keyword>
<proteinExistence type="predicted"/>
<dbReference type="EMBL" id="JAARYH010000007">
    <property type="protein sequence ID" value="MBC2167831.1"/>
    <property type="molecule type" value="Genomic_DNA"/>
</dbReference>
<dbReference type="Gene3D" id="1.10.260.40">
    <property type="entry name" value="lambda repressor-like DNA-binding domains"/>
    <property type="match status" value="1"/>
</dbReference>
<gene>
    <name evidence="4" type="ORF">HCB26_14735</name>
</gene>
<dbReference type="InterPro" id="IPR010982">
    <property type="entry name" value="Lambda_DNA-bd_dom_sf"/>
</dbReference>
<dbReference type="CDD" id="cd00093">
    <property type="entry name" value="HTH_XRE"/>
    <property type="match status" value="1"/>
</dbReference>
<organism evidence="4 5">
    <name type="scientific">Listeria booriae</name>
    <dbReference type="NCBI Taxonomy" id="1552123"/>
    <lineage>
        <taxon>Bacteria</taxon>
        <taxon>Bacillati</taxon>
        <taxon>Bacillota</taxon>
        <taxon>Bacilli</taxon>
        <taxon>Bacillales</taxon>
        <taxon>Listeriaceae</taxon>
        <taxon>Listeria</taxon>
    </lineage>
</organism>
<protein>
    <submittedName>
        <fullName evidence="4">Helix-turn-helix transcriptional regulator</fullName>
    </submittedName>
</protein>
<dbReference type="PANTHER" id="PTHR46558:SF11">
    <property type="entry name" value="HTH-TYPE TRANSCRIPTIONAL REGULATOR XRE"/>
    <property type="match status" value="1"/>
</dbReference>
<dbReference type="InterPro" id="IPR001387">
    <property type="entry name" value="Cro/C1-type_HTH"/>
</dbReference>
<name>A0A7X0Z230_9LIST</name>
<dbReference type="PROSITE" id="PS50943">
    <property type="entry name" value="HTH_CROC1"/>
    <property type="match status" value="1"/>
</dbReference>
<dbReference type="PANTHER" id="PTHR46558">
    <property type="entry name" value="TRACRIPTIONAL REGULATORY PROTEIN-RELATED-RELATED"/>
    <property type="match status" value="1"/>
</dbReference>
<evidence type="ECO:0000259" key="3">
    <source>
        <dbReference type="PROSITE" id="PS50943"/>
    </source>
</evidence>
<dbReference type="AlphaFoldDB" id="A0A7X0Z230"/>
<keyword evidence="2" id="KW-0472">Membrane</keyword>
<sequence length="146" mass="16300">MMNSANIAEVISKRRKELCLTQKQLADKIAVTDKAVSKWERGVGLPDTSLLPSIAEALDIDVQTLFTGGNQNINRKNNALRNYLIGLVIIFAVLLLGFIFSIITAVSNGNDILWLHNVIDVFAGIIILSIPYSLLYWLGIWFVTRR</sequence>
<accession>A0A7X0Z230</accession>
<feature type="transmembrane region" description="Helical" evidence="2">
    <location>
        <begin position="118"/>
        <end position="143"/>
    </location>
</feature>